<sequence length="58" mass="6850">MYSQVVRCEKILYLECQGPSYINDGFVFHLCMDDSAEDVMNRMVRICRQESAHASFRR</sequence>
<dbReference type="GeneID" id="33565869"/>
<organism evidence="1 2">
    <name type="scientific">Lobosporangium transversale</name>
    <dbReference type="NCBI Taxonomy" id="64571"/>
    <lineage>
        <taxon>Eukaryota</taxon>
        <taxon>Fungi</taxon>
        <taxon>Fungi incertae sedis</taxon>
        <taxon>Mucoromycota</taxon>
        <taxon>Mortierellomycotina</taxon>
        <taxon>Mortierellomycetes</taxon>
        <taxon>Mortierellales</taxon>
        <taxon>Mortierellaceae</taxon>
        <taxon>Lobosporangium</taxon>
    </lineage>
</organism>
<proteinExistence type="predicted"/>
<name>A0A1Y2GND9_9FUNG</name>
<dbReference type="AlphaFoldDB" id="A0A1Y2GND9"/>
<keyword evidence="2" id="KW-1185">Reference proteome</keyword>
<protein>
    <submittedName>
        <fullName evidence="1">Uncharacterized protein</fullName>
    </submittedName>
</protein>
<dbReference type="EMBL" id="MCFF01000017">
    <property type="protein sequence ID" value="ORZ16630.1"/>
    <property type="molecule type" value="Genomic_DNA"/>
</dbReference>
<dbReference type="InParanoid" id="A0A1Y2GND9"/>
<reference evidence="1 2" key="1">
    <citation type="submission" date="2016-07" db="EMBL/GenBank/DDBJ databases">
        <title>Pervasive Adenine N6-methylation of Active Genes in Fungi.</title>
        <authorList>
            <consortium name="DOE Joint Genome Institute"/>
            <person name="Mondo S.J."/>
            <person name="Dannebaum R.O."/>
            <person name="Kuo R.C."/>
            <person name="Labutti K."/>
            <person name="Haridas S."/>
            <person name="Kuo A."/>
            <person name="Salamov A."/>
            <person name="Ahrendt S.R."/>
            <person name="Lipzen A."/>
            <person name="Sullivan W."/>
            <person name="Andreopoulos W.B."/>
            <person name="Clum A."/>
            <person name="Lindquist E."/>
            <person name="Daum C."/>
            <person name="Ramamoorthy G.K."/>
            <person name="Gryganskyi A."/>
            <person name="Culley D."/>
            <person name="Magnuson J.K."/>
            <person name="James T.Y."/>
            <person name="O'Malley M.A."/>
            <person name="Stajich J.E."/>
            <person name="Spatafora J.W."/>
            <person name="Visel A."/>
            <person name="Grigoriev I.V."/>
        </authorList>
    </citation>
    <scope>NUCLEOTIDE SEQUENCE [LARGE SCALE GENOMIC DNA]</scope>
    <source>
        <strain evidence="1 2">NRRL 3116</strain>
    </source>
</reference>
<accession>A0A1Y2GND9</accession>
<gene>
    <name evidence="1" type="ORF">BCR41DRAFT_352856</name>
</gene>
<dbReference type="Proteomes" id="UP000193648">
    <property type="component" value="Unassembled WGS sequence"/>
</dbReference>
<comment type="caution">
    <text evidence="1">The sequence shown here is derived from an EMBL/GenBank/DDBJ whole genome shotgun (WGS) entry which is preliminary data.</text>
</comment>
<evidence type="ECO:0000313" key="2">
    <source>
        <dbReference type="Proteomes" id="UP000193648"/>
    </source>
</evidence>
<dbReference type="RefSeq" id="XP_021881565.1">
    <property type="nucleotide sequence ID" value="XM_022024025.1"/>
</dbReference>
<evidence type="ECO:0000313" key="1">
    <source>
        <dbReference type="EMBL" id="ORZ16630.1"/>
    </source>
</evidence>